<reference evidence="1 2" key="1">
    <citation type="submission" date="2019-03" db="EMBL/GenBank/DDBJ databases">
        <title>Genomic Encyclopedia of Type Strains, Phase IV (KMG-IV): sequencing the most valuable type-strain genomes for metagenomic binning, comparative biology and taxonomic classification.</title>
        <authorList>
            <person name="Goeker M."/>
        </authorList>
    </citation>
    <scope>NUCLEOTIDE SEQUENCE [LARGE SCALE GENOMIC DNA]</scope>
    <source>
        <strain evidence="1 2">DSM 26377</strain>
    </source>
</reference>
<comment type="caution">
    <text evidence="1">The sequence shown here is derived from an EMBL/GenBank/DDBJ whole genome shotgun (WGS) entry which is preliminary data.</text>
</comment>
<dbReference type="RefSeq" id="WP_162851190.1">
    <property type="nucleotide sequence ID" value="NZ_MWIN01000027.1"/>
</dbReference>
<name>A0A4R7P468_9GAMM</name>
<sequence length="69" mass="7786">MSKLIQFVLLGAAIWFGLRLYRQWKLNQDRVDSPRGQERFERMVRCSTCGVHLPASAVSANGQCGKCSN</sequence>
<keyword evidence="2" id="KW-1185">Reference proteome</keyword>
<dbReference type="AlphaFoldDB" id="A0A4R7P468"/>
<evidence type="ECO:0000313" key="2">
    <source>
        <dbReference type="Proteomes" id="UP000295341"/>
    </source>
</evidence>
<dbReference type="EMBL" id="SOBT01000009">
    <property type="protein sequence ID" value="TDU28179.1"/>
    <property type="molecule type" value="Genomic_DNA"/>
</dbReference>
<organism evidence="1 2">
    <name type="scientific">Panacagrimonas perspica</name>
    <dbReference type="NCBI Taxonomy" id="381431"/>
    <lineage>
        <taxon>Bacteria</taxon>
        <taxon>Pseudomonadati</taxon>
        <taxon>Pseudomonadota</taxon>
        <taxon>Gammaproteobacteria</taxon>
        <taxon>Nevskiales</taxon>
        <taxon>Nevskiaceae</taxon>
        <taxon>Panacagrimonas</taxon>
    </lineage>
</organism>
<gene>
    <name evidence="1" type="ORF">DFR24_2544</name>
</gene>
<protein>
    <submittedName>
        <fullName evidence="1">Uncharacterized protein</fullName>
    </submittedName>
</protein>
<dbReference type="Proteomes" id="UP000295341">
    <property type="component" value="Unassembled WGS sequence"/>
</dbReference>
<evidence type="ECO:0000313" key="1">
    <source>
        <dbReference type="EMBL" id="TDU28179.1"/>
    </source>
</evidence>
<accession>A0A4R7P468</accession>
<proteinExistence type="predicted"/>